<dbReference type="GeneID" id="108667016"/>
<dbReference type="InterPro" id="IPR026806">
    <property type="entry name" value="CDV3"/>
</dbReference>
<organism evidence="3 4">
    <name type="scientific">Hyalella azteca</name>
    <name type="common">Amphipod</name>
    <dbReference type="NCBI Taxonomy" id="294128"/>
    <lineage>
        <taxon>Eukaryota</taxon>
        <taxon>Metazoa</taxon>
        <taxon>Ecdysozoa</taxon>
        <taxon>Arthropoda</taxon>
        <taxon>Crustacea</taxon>
        <taxon>Multicrustacea</taxon>
        <taxon>Malacostraca</taxon>
        <taxon>Eumalacostraca</taxon>
        <taxon>Peracarida</taxon>
        <taxon>Amphipoda</taxon>
        <taxon>Senticaudata</taxon>
        <taxon>Talitrida</taxon>
        <taxon>Talitroidea</taxon>
        <taxon>Hyalellidae</taxon>
        <taxon>Hyalella</taxon>
    </lineage>
</organism>
<dbReference type="Proteomes" id="UP000694843">
    <property type="component" value="Unplaced"/>
</dbReference>
<dbReference type="KEGG" id="hazt:108667016"/>
<comment type="similarity">
    <text evidence="1">Belongs to the CDV3 family.</text>
</comment>
<dbReference type="Pfam" id="PF15359">
    <property type="entry name" value="CDV3"/>
    <property type="match status" value="1"/>
</dbReference>
<dbReference type="PANTHER" id="PTHR16284">
    <property type="entry name" value="PROTEIN CDV3 HOMOLOG"/>
    <property type="match status" value="1"/>
</dbReference>
<accession>A0A8B7N789</accession>
<evidence type="ECO:0000313" key="3">
    <source>
        <dbReference type="Proteomes" id="UP000694843"/>
    </source>
</evidence>
<feature type="region of interest" description="Disordered" evidence="2">
    <location>
        <begin position="177"/>
        <end position="288"/>
    </location>
</feature>
<reference evidence="4" key="1">
    <citation type="submission" date="2025-08" db="UniProtKB">
        <authorList>
            <consortium name="RefSeq"/>
        </authorList>
    </citation>
    <scope>IDENTIFICATION</scope>
    <source>
        <tissue evidence="4">Whole organism</tissue>
    </source>
</reference>
<dbReference type="OrthoDB" id="6288097at2759"/>
<keyword evidence="3" id="KW-1185">Reference proteome</keyword>
<protein>
    <submittedName>
        <fullName evidence="4">Protein CDV3 homolog</fullName>
    </submittedName>
</protein>
<gene>
    <name evidence="4" type="primary">LOC108667016</name>
</gene>
<evidence type="ECO:0000256" key="1">
    <source>
        <dbReference type="ARBA" id="ARBA00006062"/>
    </source>
</evidence>
<proteinExistence type="inferred from homology"/>
<feature type="compositionally biased region" description="Polar residues" evidence="2">
    <location>
        <begin position="270"/>
        <end position="288"/>
    </location>
</feature>
<feature type="region of interest" description="Disordered" evidence="2">
    <location>
        <begin position="111"/>
        <end position="145"/>
    </location>
</feature>
<dbReference type="RefSeq" id="XP_018009485.1">
    <property type="nucleotide sequence ID" value="XM_018153996.2"/>
</dbReference>
<dbReference type="GO" id="GO:0005737">
    <property type="term" value="C:cytoplasm"/>
    <property type="evidence" value="ECO:0007669"/>
    <property type="project" value="TreeGrafter"/>
</dbReference>
<feature type="compositionally biased region" description="Basic and acidic residues" evidence="2">
    <location>
        <begin position="129"/>
        <end position="145"/>
    </location>
</feature>
<dbReference type="AlphaFoldDB" id="A0A8B7N789"/>
<feature type="compositionally biased region" description="Basic and acidic residues" evidence="2">
    <location>
        <begin position="235"/>
        <end position="247"/>
    </location>
</feature>
<evidence type="ECO:0000313" key="4">
    <source>
        <dbReference type="RefSeq" id="XP_018009485.1"/>
    </source>
</evidence>
<name>A0A8B7N789_HYAAZ</name>
<sequence>MADLDSFFAKKDKKKVKGKKFTTTEEIARRLNDTEKKVASATKNEISKKLEECEDGLSTSKITAVPELDDAEVSSIEKIPEVDEKKVVEEEQWDDFKDDYAVDVSNLRITNMITDNDDEGGRASGEGGDDSKLNSGDDKKEGVWKIEEQQKSLESTICEALDADDDMQGVKAQIAARNAQPRWTSQNASEMKAAPLPRGSRAIPGSRRKKEAPDITNATAFPTLADAKTVNPRKKVLDDRDVPEVRVSHNTPRGRDTPNNPQAYRPPMLRTNNRFGALTDQSSLVKHN</sequence>
<evidence type="ECO:0000256" key="2">
    <source>
        <dbReference type="SAM" id="MobiDB-lite"/>
    </source>
</evidence>
<dbReference type="PANTHER" id="PTHR16284:SF13">
    <property type="entry name" value="PROTEIN CDV3 HOMOLOG"/>
    <property type="match status" value="1"/>
</dbReference>